<dbReference type="OrthoDB" id="8062037at2759"/>
<feature type="region of interest" description="Disordered" evidence="9">
    <location>
        <begin position="165"/>
        <end position="184"/>
    </location>
</feature>
<comment type="catalytic activity">
    <reaction evidence="1">
        <text>S-ubiquitinyl-[E2 ubiquitin-conjugating enzyme]-L-cysteine + [acceptor protein]-L-lysine = [E2 ubiquitin-conjugating enzyme]-L-cysteine + N(6)-ubiquitinyl-[acceptor protein]-L-lysine.</text>
        <dbReference type="EC" id="2.3.2.27"/>
    </reaction>
</comment>
<proteinExistence type="predicted"/>
<evidence type="ECO:0000256" key="8">
    <source>
        <dbReference type="PROSITE-ProRule" id="PRU00175"/>
    </source>
</evidence>
<keyword evidence="5 8" id="KW-0863">Zinc-finger</keyword>
<dbReference type="InterPro" id="IPR013083">
    <property type="entry name" value="Znf_RING/FYVE/PHD"/>
</dbReference>
<dbReference type="InterPro" id="IPR001841">
    <property type="entry name" value="Znf_RING"/>
</dbReference>
<evidence type="ECO:0000256" key="1">
    <source>
        <dbReference type="ARBA" id="ARBA00000900"/>
    </source>
</evidence>
<dbReference type="AlphaFoldDB" id="A0A1J7IP45"/>
<feature type="region of interest" description="Disordered" evidence="9">
    <location>
        <begin position="35"/>
        <end position="58"/>
    </location>
</feature>
<protein>
    <recommendedName>
        <fullName evidence="2">RING-type E3 ubiquitin transferase</fullName>
        <ecNumber evidence="2">2.3.2.27</ecNumber>
    </recommendedName>
</protein>
<dbReference type="PROSITE" id="PS50089">
    <property type="entry name" value="ZF_RING_2"/>
    <property type="match status" value="1"/>
</dbReference>
<dbReference type="CDD" id="cd16454">
    <property type="entry name" value="RING-H2_PA-TM-RING"/>
    <property type="match status" value="1"/>
</dbReference>
<dbReference type="SMART" id="SM00184">
    <property type="entry name" value="RING"/>
    <property type="match status" value="1"/>
</dbReference>
<evidence type="ECO:0000256" key="6">
    <source>
        <dbReference type="ARBA" id="ARBA00022786"/>
    </source>
</evidence>
<keyword evidence="6" id="KW-0833">Ubl conjugation pathway</keyword>
<dbReference type="PANTHER" id="PTHR15710:SF132">
    <property type="entry name" value="E3 UBIQUITIN-PROTEIN LIGASE MPSR1"/>
    <property type="match status" value="1"/>
</dbReference>
<keyword evidence="4" id="KW-0479">Metal-binding</keyword>
<dbReference type="OMA" id="HERIILI"/>
<accession>A0A1J7IP45</accession>
<dbReference type="GO" id="GO:0005737">
    <property type="term" value="C:cytoplasm"/>
    <property type="evidence" value="ECO:0007669"/>
    <property type="project" value="TreeGrafter"/>
</dbReference>
<evidence type="ECO:0000256" key="4">
    <source>
        <dbReference type="ARBA" id="ARBA00022723"/>
    </source>
</evidence>
<sequence>MASEAEVSEITSLFERLVRNRDMSLFLPFIFGFSESSSRENSDGPDQETEDTEGSQSQRIILVNPFTQGMVVIDGASSLENLFHELGSSKSGHPPASKDSIEAMDNVEIRESDDLGECVVCLEEFEVGGVAKVMPCKHKFHSNCIEKWLGVHGNCPVCRYEMPVEEKDGGRKSEEERGERRRIGGGEVWVSFSVNRGSRRSQDANQAPSRDSSDNSSSPSGDAEVEN</sequence>
<dbReference type="GO" id="GO:0061630">
    <property type="term" value="F:ubiquitin protein ligase activity"/>
    <property type="evidence" value="ECO:0007669"/>
    <property type="project" value="UniProtKB-EC"/>
</dbReference>
<name>A0A1J7IP45_LUPAN</name>
<evidence type="ECO:0000256" key="2">
    <source>
        <dbReference type="ARBA" id="ARBA00012483"/>
    </source>
</evidence>
<dbReference type="GO" id="GO:0008270">
    <property type="term" value="F:zinc ion binding"/>
    <property type="evidence" value="ECO:0007669"/>
    <property type="project" value="UniProtKB-KW"/>
</dbReference>
<dbReference type="SUPFAM" id="SSF57850">
    <property type="entry name" value="RING/U-box"/>
    <property type="match status" value="1"/>
</dbReference>
<reference evidence="11 12" key="1">
    <citation type="journal article" date="2017" name="Plant Biotechnol. J.">
        <title>A comprehensive draft genome sequence for lupin (Lupinus angustifolius), an emerging health food: insights into plant-microbe interactions and legume evolution.</title>
        <authorList>
            <person name="Hane J.K."/>
            <person name="Ming Y."/>
            <person name="Kamphuis L.G."/>
            <person name="Nelson M.N."/>
            <person name="Garg G."/>
            <person name="Atkins C.A."/>
            <person name="Bayer P.E."/>
            <person name="Bravo A."/>
            <person name="Bringans S."/>
            <person name="Cannon S."/>
            <person name="Edwards D."/>
            <person name="Foley R."/>
            <person name="Gao L.L."/>
            <person name="Harrison M.J."/>
            <person name="Huang W."/>
            <person name="Hurgobin B."/>
            <person name="Li S."/>
            <person name="Liu C.W."/>
            <person name="McGrath A."/>
            <person name="Morahan G."/>
            <person name="Murray J."/>
            <person name="Weller J."/>
            <person name="Jian J."/>
            <person name="Singh K.B."/>
        </authorList>
    </citation>
    <scope>NUCLEOTIDE SEQUENCE [LARGE SCALE GENOMIC DNA]</scope>
    <source>
        <strain evidence="12">cv. Tanjil</strain>
        <tissue evidence="11">Whole plant</tissue>
    </source>
</reference>
<dbReference type="Proteomes" id="UP000188354">
    <property type="component" value="Chromosome LG02"/>
</dbReference>
<dbReference type="KEGG" id="lang:109336194"/>
<dbReference type="PANTHER" id="PTHR15710">
    <property type="entry name" value="E3 UBIQUITIN-PROTEIN LIGASE PRAJA"/>
    <property type="match status" value="1"/>
</dbReference>
<evidence type="ECO:0000256" key="7">
    <source>
        <dbReference type="ARBA" id="ARBA00022833"/>
    </source>
</evidence>
<dbReference type="EC" id="2.3.2.27" evidence="2"/>
<feature type="compositionally biased region" description="Acidic residues" evidence="9">
    <location>
        <begin position="43"/>
        <end position="53"/>
    </location>
</feature>
<feature type="domain" description="RING-type" evidence="10">
    <location>
        <begin position="118"/>
        <end position="159"/>
    </location>
</feature>
<feature type="region of interest" description="Disordered" evidence="9">
    <location>
        <begin position="193"/>
        <end position="227"/>
    </location>
</feature>
<evidence type="ECO:0000256" key="9">
    <source>
        <dbReference type="SAM" id="MobiDB-lite"/>
    </source>
</evidence>
<evidence type="ECO:0000259" key="10">
    <source>
        <dbReference type="PROSITE" id="PS50089"/>
    </source>
</evidence>
<gene>
    <name evidence="11" type="ORF">TanjilG_31256</name>
</gene>
<keyword evidence="3" id="KW-0808">Transferase</keyword>
<dbReference type="FunFam" id="3.30.40.10:FF:000127">
    <property type="entry name" value="E3 ubiquitin-protein ligase RNF181"/>
    <property type="match status" value="1"/>
</dbReference>
<keyword evidence="12" id="KW-1185">Reference proteome</keyword>
<evidence type="ECO:0000256" key="3">
    <source>
        <dbReference type="ARBA" id="ARBA00022679"/>
    </source>
</evidence>
<dbReference type="EMBL" id="CM007362">
    <property type="protein sequence ID" value="OIW16855.1"/>
    <property type="molecule type" value="Genomic_DNA"/>
</dbReference>
<evidence type="ECO:0000313" key="12">
    <source>
        <dbReference type="Proteomes" id="UP000188354"/>
    </source>
</evidence>
<dbReference type="Gramene" id="OIW16855">
    <property type="protein sequence ID" value="OIW16855"/>
    <property type="gene ID" value="TanjilG_31256"/>
</dbReference>
<organism evidence="11 12">
    <name type="scientific">Lupinus angustifolius</name>
    <name type="common">Narrow-leaved blue lupine</name>
    <dbReference type="NCBI Taxonomy" id="3871"/>
    <lineage>
        <taxon>Eukaryota</taxon>
        <taxon>Viridiplantae</taxon>
        <taxon>Streptophyta</taxon>
        <taxon>Embryophyta</taxon>
        <taxon>Tracheophyta</taxon>
        <taxon>Spermatophyta</taxon>
        <taxon>Magnoliopsida</taxon>
        <taxon>eudicotyledons</taxon>
        <taxon>Gunneridae</taxon>
        <taxon>Pentapetalae</taxon>
        <taxon>rosids</taxon>
        <taxon>fabids</taxon>
        <taxon>Fabales</taxon>
        <taxon>Fabaceae</taxon>
        <taxon>Papilionoideae</taxon>
        <taxon>50 kb inversion clade</taxon>
        <taxon>genistoids sensu lato</taxon>
        <taxon>core genistoids</taxon>
        <taxon>Genisteae</taxon>
        <taxon>Lupinus</taxon>
    </lineage>
</organism>
<evidence type="ECO:0000313" key="11">
    <source>
        <dbReference type="EMBL" id="OIW16855.1"/>
    </source>
</evidence>
<feature type="compositionally biased region" description="Low complexity" evidence="9">
    <location>
        <begin position="208"/>
        <end position="220"/>
    </location>
</feature>
<dbReference type="Pfam" id="PF13639">
    <property type="entry name" value="zf-RING_2"/>
    <property type="match status" value="1"/>
</dbReference>
<dbReference type="Gene3D" id="3.30.40.10">
    <property type="entry name" value="Zinc/RING finger domain, C3HC4 (zinc finger)"/>
    <property type="match status" value="1"/>
</dbReference>
<dbReference type="GO" id="GO:0016567">
    <property type="term" value="P:protein ubiquitination"/>
    <property type="evidence" value="ECO:0007669"/>
    <property type="project" value="TreeGrafter"/>
</dbReference>
<evidence type="ECO:0000256" key="5">
    <source>
        <dbReference type="ARBA" id="ARBA00022771"/>
    </source>
</evidence>
<keyword evidence="7" id="KW-0862">Zinc</keyword>